<name>A0A7S7YEL9_9VIRU</name>
<dbReference type="GO" id="GO:0046782">
    <property type="term" value="P:regulation of viral transcription"/>
    <property type="evidence" value="ECO:0007669"/>
    <property type="project" value="InterPro"/>
</dbReference>
<dbReference type="Pfam" id="PF04947">
    <property type="entry name" value="Pox_VLTF3"/>
    <property type="match status" value="1"/>
</dbReference>
<proteinExistence type="predicted"/>
<keyword evidence="3" id="KW-1185">Reference proteome</keyword>
<evidence type="ECO:0000256" key="1">
    <source>
        <dbReference type="ARBA" id="ARBA00023163"/>
    </source>
</evidence>
<evidence type="ECO:0000313" key="2">
    <source>
        <dbReference type="EMBL" id="QPB44368.1"/>
    </source>
</evidence>
<keyword evidence="1" id="KW-0804">Transcription</keyword>
<sequence>MFVAFWPSLTSPQERANIPDFVIDAVRAEFKKNRKDDSHVNKERVREYLHKLDKMYKHAKPKPIKFSRFYEHAPLIVERLTGRSPPLLTAEQESIMRWIFYMLEPAYDAVPKHIRGARKNFLHYSYVIYKLCELLGYRELLPNLTLLKSKPRLRQHDMIWCSMMNFLVLPYYPTV</sequence>
<organism evidence="2 3">
    <name type="scientific">Medusavirus stheno T3</name>
    <dbReference type="NCBI Taxonomy" id="3069717"/>
    <lineage>
        <taxon>Viruses</taxon>
        <taxon>Varidnaviria</taxon>
        <taxon>Bamfordvirae</taxon>
        <taxon>Nucleocytoviricota</taxon>
        <taxon>Megaviricetes</taxon>
        <taxon>Mamonoviridae</taxon>
        <taxon>Medusavirus</taxon>
        <taxon>Medusavirus sthenus</taxon>
    </lineage>
</organism>
<dbReference type="InterPro" id="IPR007031">
    <property type="entry name" value="Poxvirus_VLTF3"/>
</dbReference>
<dbReference type="Proteomes" id="UP001162098">
    <property type="component" value="Segment"/>
</dbReference>
<accession>A0A7S7YEL9</accession>
<dbReference type="KEGG" id="vg:80543564"/>
<protein>
    <submittedName>
        <fullName evidence="2">Late transcription factor VLTF-3</fullName>
    </submittedName>
</protein>
<dbReference type="EMBL" id="MW018138">
    <property type="protein sequence ID" value="QPB44368.1"/>
    <property type="molecule type" value="Genomic_DNA"/>
</dbReference>
<evidence type="ECO:0000313" key="3">
    <source>
        <dbReference type="Proteomes" id="UP001162098"/>
    </source>
</evidence>
<reference evidence="2 3" key="1">
    <citation type="submission" date="2020-09" db="EMBL/GenBank/DDBJ databases">
        <authorList>
            <person name="Zhang R."/>
            <person name="Garcia K."/>
            <person name="Ogata H."/>
        </authorList>
    </citation>
    <scope>NUCLEOTIDE SEQUENCE [LARGE SCALE GENOMIC DNA]</scope>
    <source>
        <strain evidence="3">stheno</strain>
    </source>
</reference>